<dbReference type="Proteomes" id="UP000253506">
    <property type="component" value="Unassembled WGS sequence"/>
</dbReference>
<dbReference type="PANTHER" id="PTHR42756">
    <property type="entry name" value="TRANSCRIPTIONAL REGULATOR, MARR"/>
    <property type="match status" value="1"/>
</dbReference>
<dbReference type="SMART" id="SM00347">
    <property type="entry name" value="HTH_MARR"/>
    <property type="match status" value="1"/>
</dbReference>
<dbReference type="Pfam" id="PF13412">
    <property type="entry name" value="HTH_24"/>
    <property type="match status" value="1"/>
</dbReference>
<dbReference type="OrthoDB" id="32523at2"/>
<evidence type="ECO:0000256" key="1">
    <source>
        <dbReference type="ARBA" id="ARBA00023015"/>
    </source>
</evidence>
<keyword evidence="1" id="KW-0805">Transcription regulation</keyword>
<dbReference type="AlphaFoldDB" id="A0A368ZH81"/>
<name>A0A368ZH81_9GAMM</name>
<proteinExistence type="predicted"/>
<keyword evidence="2" id="KW-0238">DNA-binding</keyword>
<protein>
    <submittedName>
        <fullName evidence="5">MarR family transcriptional regulator</fullName>
    </submittedName>
</protein>
<evidence type="ECO:0000256" key="2">
    <source>
        <dbReference type="ARBA" id="ARBA00023125"/>
    </source>
</evidence>
<evidence type="ECO:0000259" key="4">
    <source>
        <dbReference type="PROSITE" id="PS50995"/>
    </source>
</evidence>
<dbReference type="Gene3D" id="1.10.10.10">
    <property type="entry name" value="Winged helix-like DNA-binding domain superfamily/Winged helix DNA-binding domain"/>
    <property type="match status" value="1"/>
</dbReference>
<dbReference type="PANTHER" id="PTHR42756:SF1">
    <property type="entry name" value="TRANSCRIPTIONAL REPRESSOR OF EMRAB OPERON"/>
    <property type="match status" value="1"/>
</dbReference>
<evidence type="ECO:0000256" key="3">
    <source>
        <dbReference type="ARBA" id="ARBA00023163"/>
    </source>
</evidence>
<dbReference type="GO" id="GO:0003677">
    <property type="term" value="F:DNA binding"/>
    <property type="evidence" value="ECO:0007669"/>
    <property type="project" value="UniProtKB-KW"/>
</dbReference>
<gene>
    <name evidence="5" type="ORF">DFP77_1563</name>
</gene>
<dbReference type="InterPro" id="IPR000835">
    <property type="entry name" value="HTH_MarR-typ"/>
</dbReference>
<dbReference type="InterPro" id="IPR036390">
    <property type="entry name" value="WH_DNA-bd_sf"/>
</dbReference>
<sequence>MSAEKLNTAPELKYERMAHIIRELSKQYFNSLERRLQPYGVNHGFWGYLRELWNEEGISQKTLSERVGLTGPTTNSVIKRMLAAGLVELRPITEGKPRQVVYLTEYGKSLKDTLEPLAKEVNDVAQSGMSPEEIEIVREYLLNMHSNLMEDNT</sequence>
<reference evidence="5 6" key="1">
    <citation type="submission" date="2018-07" db="EMBL/GenBank/DDBJ databases">
        <title>Genomic Encyclopedia of Type Strains, Phase III (KMG-III): the genomes of soil and plant-associated and newly described type strains.</title>
        <authorList>
            <person name="Whitman W."/>
        </authorList>
    </citation>
    <scope>NUCLEOTIDE SEQUENCE [LARGE SCALE GENOMIC DNA]</scope>
    <source>
        <strain evidence="5 6">CECT 7731</strain>
    </source>
</reference>
<accession>A0A368ZH81</accession>
<dbReference type="RefSeq" id="WP_114413727.1">
    <property type="nucleotide sequence ID" value="NZ_QPJQ01000056.1"/>
</dbReference>
<keyword evidence="3" id="KW-0804">Transcription</keyword>
<feature type="domain" description="HTH marR-type" evidence="4">
    <location>
        <begin position="14"/>
        <end position="146"/>
    </location>
</feature>
<comment type="caution">
    <text evidence="5">The sequence shown here is derived from an EMBL/GenBank/DDBJ whole genome shotgun (WGS) entry which is preliminary data.</text>
</comment>
<dbReference type="GO" id="GO:0003700">
    <property type="term" value="F:DNA-binding transcription factor activity"/>
    <property type="evidence" value="ECO:0007669"/>
    <property type="project" value="InterPro"/>
</dbReference>
<dbReference type="EMBL" id="QPJQ01000056">
    <property type="protein sequence ID" value="RCW92846.1"/>
    <property type="molecule type" value="Genomic_DNA"/>
</dbReference>
<evidence type="ECO:0000313" key="6">
    <source>
        <dbReference type="Proteomes" id="UP000253506"/>
    </source>
</evidence>
<dbReference type="InterPro" id="IPR036388">
    <property type="entry name" value="WH-like_DNA-bd_sf"/>
</dbReference>
<organism evidence="5 6">
    <name type="scientific">Marinomonas foliarum</name>
    <dbReference type="NCBI Taxonomy" id="491950"/>
    <lineage>
        <taxon>Bacteria</taxon>
        <taxon>Pseudomonadati</taxon>
        <taxon>Pseudomonadota</taxon>
        <taxon>Gammaproteobacteria</taxon>
        <taxon>Oceanospirillales</taxon>
        <taxon>Oceanospirillaceae</taxon>
        <taxon>Marinomonas</taxon>
    </lineage>
</organism>
<dbReference type="SUPFAM" id="SSF46785">
    <property type="entry name" value="Winged helix' DNA-binding domain"/>
    <property type="match status" value="1"/>
</dbReference>
<evidence type="ECO:0000313" key="5">
    <source>
        <dbReference type="EMBL" id="RCW92846.1"/>
    </source>
</evidence>
<dbReference type="PROSITE" id="PS50995">
    <property type="entry name" value="HTH_MARR_2"/>
    <property type="match status" value="1"/>
</dbReference>